<proteinExistence type="inferred from homology"/>
<keyword evidence="7 9" id="KW-0862">Zinc</keyword>
<dbReference type="PANTHER" id="PTHR12147">
    <property type="entry name" value="METALLOPEPTIDASE M28 FAMILY MEMBER"/>
    <property type="match status" value="1"/>
</dbReference>
<dbReference type="SUPFAM" id="SSF53187">
    <property type="entry name" value="Zn-dependent exopeptidases"/>
    <property type="match status" value="1"/>
</dbReference>
<dbReference type="GO" id="GO:0004177">
    <property type="term" value="F:aminopeptidase activity"/>
    <property type="evidence" value="ECO:0007669"/>
    <property type="project" value="UniProtKB-KW"/>
</dbReference>
<dbReference type="Pfam" id="PF04389">
    <property type="entry name" value="Peptidase_M28"/>
    <property type="match status" value="1"/>
</dbReference>
<evidence type="ECO:0000256" key="2">
    <source>
        <dbReference type="ARBA" id="ARBA00022438"/>
    </source>
</evidence>
<evidence type="ECO:0000256" key="9">
    <source>
        <dbReference type="RuleBase" id="RU361240"/>
    </source>
</evidence>
<evidence type="ECO:0000256" key="8">
    <source>
        <dbReference type="ARBA" id="ARBA00043962"/>
    </source>
</evidence>
<evidence type="ECO:0000256" key="6">
    <source>
        <dbReference type="ARBA" id="ARBA00022801"/>
    </source>
</evidence>
<feature type="chain" id="PRO_5040538965" description="Peptide hydrolase" evidence="9">
    <location>
        <begin position="22"/>
        <end position="398"/>
    </location>
</feature>
<dbReference type="AlphaFoldDB" id="A0A9P0QK84"/>
<dbReference type="GO" id="GO:0008235">
    <property type="term" value="F:metalloexopeptidase activity"/>
    <property type="evidence" value="ECO:0007669"/>
    <property type="project" value="InterPro"/>
</dbReference>
<comment type="cofactor">
    <cofactor evidence="1">
        <name>Zn(2+)</name>
        <dbReference type="ChEBI" id="CHEBI:29105"/>
    </cofactor>
</comment>
<keyword evidence="3 9" id="KW-0645">Protease</keyword>
<dbReference type="GO" id="GO:0046872">
    <property type="term" value="F:metal ion binding"/>
    <property type="evidence" value="ECO:0007669"/>
    <property type="project" value="UniProtKB-KW"/>
</dbReference>
<keyword evidence="2 11" id="KW-0031">Aminopeptidase</keyword>
<accession>A0A9P0QK84</accession>
<dbReference type="EMBL" id="CAKXYY010000001">
    <property type="protein sequence ID" value="CAH2350149.1"/>
    <property type="molecule type" value="Genomic_DNA"/>
</dbReference>
<evidence type="ECO:0000313" key="11">
    <source>
        <dbReference type="EMBL" id="CAH2350149.1"/>
    </source>
</evidence>
<dbReference type="InterPro" id="IPR007484">
    <property type="entry name" value="Peptidase_M28"/>
</dbReference>
<sequence>MHSKVPLILLLVSILPLNVCGLHLTSPTEFSDELRVIKLDKNQYEMVSENKKLEYKRKNIPFLDVTNHVDENEYDLFNTGKQGSQFAFAMKESSTESSPVPVYPKQLSLQSTISPILKEVSIPNLRQSLETFSSFHTRYYKSDTGVESAQWLYDQISDIISESPQVSVTKFDHKKWKQFSIIVTIPGKKEGKIIVGSHQDSINLILPSVMSAPGADDDGSGTVLCLEALRLVIQLYNAGKFTPQNTLEFHFYSAEEGGCLGSLDIFSSYKENGEQVLAMLQHDVSGSTYKAQNEGYEPHMGLITDGTTQELTDFLKVVIDSYCDIPYHETQCGYGCSDHSSAAEFGFPSSCAAEGEFKLTNEYIHSFKDTIDKIDFDHLKEHVKLVLGYAIELASYGF</sequence>
<evidence type="ECO:0000256" key="5">
    <source>
        <dbReference type="ARBA" id="ARBA00022729"/>
    </source>
</evidence>
<feature type="signal peptide" evidence="9">
    <location>
        <begin position="1"/>
        <end position="21"/>
    </location>
</feature>
<dbReference type="EC" id="3.4.-.-" evidence="9"/>
<dbReference type="OrthoDB" id="2214at2759"/>
<comment type="similarity">
    <text evidence="8">Belongs to the peptidase M28 family. M28E subfamily.</text>
</comment>
<keyword evidence="5 9" id="KW-0732">Signal</keyword>
<evidence type="ECO:0000313" key="12">
    <source>
        <dbReference type="Proteomes" id="UP000837801"/>
    </source>
</evidence>
<keyword evidence="4 9" id="KW-0479">Metal-binding</keyword>
<reference evidence="11" key="1">
    <citation type="submission" date="2022-03" db="EMBL/GenBank/DDBJ databases">
        <authorList>
            <person name="Legras J.-L."/>
            <person name="Devillers H."/>
            <person name="Grondin C."/>
        </authorList>
    </citation>
    <scope>NUCLEOTIDE SEQUENCE</scope>
    <source>
        <strain evidence="11">CLIB 1423</strain>
    </source>
</reference>
<comment type="caution">
    <text evidence="11">The sequence shown here is derived from an EMBL/GenBank/DDBJ whole genome shotgun (WGS) entry which is preliminary data.</text>
</comment>
<dbReference type="Proteomes" id="UP000837801">
    <property type="component" value="Unassembled WGS sequence"/>
</dbReference>
<dbReference type="PANTHER" id="PTHR12147:SF56">
    <property type="entry name" value="AMINOPEPTIDASE YDR415C-RELATED"/>
    <property type="match status" value="1"/>
</dbReference>
<dbReference type="GO" id="GO:0006508">
    <property type="term" value="P:proteolysis"/>
    <property type="evidence" value="ECO:0007669"/>
    <property type="project" value="UniProtKB-KW"/>
</dbReference>
<name>A0A9P0QK84_9ASCO</name>
<feature type="domain" description="Peptidase M28" evidence="10">
    <location>
        <begin position="181"/>
        <end position="388"/>
    </location>
</feature>
<dbReference type="Gene3D" id="3.40.630.10">
    <property type="entry name" value="Zn peptidases"/>
    <property type="match status" value="1"/>
</dbReference>
<keyword evidence="12" id="KW-1185">Reference proteome</keyword>
<evidence type="ECO:0000259" key="10">
    <source>
        <dbReference type="Pfam" id="PF04389"/>
    </source>
</evidence>
<dbReference type="FunFam" id="3.40.630.10:FF:000042">
    <property type="entry name" value="Peptide hydrolase"/>
    <property type="match status" value="1"/>
</dbReference>
<gene>
    <name evidence="11" type="ORF">CLIB1423_01S03620</name>
</gene>
<evidence type="ECO:0000256" key="3">
    <source>
        <dbReference type="ARBA" id="ARBA00022670"/>
    </source>
</evidence>
<protein>
    <recommendedName>
        <fullName evidence="9">Peptide hydrolase</fullName>
        <ecNumber evidence="9">3.4.-.-</ecNumber>
    </recommendedName>
</protein>
<dbReference type="InterPro" id="IPR045175">
    <property type="entry name" value="M28_fam"/>
</dbReference>
<organism evidence="11 12">
    <name type="scientific">[Candida] railenensis</name>
    <dbReference type="NCBI Taxonomy" id="45579"/>
    <lineage>
        <taxon>Eukaryota</taxon>
        <taxon>Fungi</taxon>
        <taxon>Dikarya</taxon>
        <taxon>Ascomycota</taxon>
        <taxon>Saccharomycotina</taxon>
        <taxon>Pichiomycetes</taxon>
        <taxon>Debaryomycetaceae</taxon>
        <taxon>Kurtzmaniella</taxon>
    </lineage>
</organism>
<keyword evidence="6 9" id="KW-0378">Hydrolase</keyword>
<evidence type="ECO:0000256" key="1">
    <source>
        <dbReference type="ARBA" id="ARBA00001947"/>
    </source>
</evidence>
<evidence type="ECO:0000256" key="4">
    <source>
        <dbReference type="ARBA" id="ARBA00022723"/>
    </source>
</evidence>
<evidence type="ECO:0000256" key="7">
    <source>
        <dbReference type="ARBA" id="ARBA00022833"/>
    </source>
</evidence>